<evidence type="ECO:0000313" key="1">
    <source>
        <dbReference type="EMBL" id="MPM11736.1"/>
    </source>
</evidence>
<name>A0A644X6E0_9ZZZZ</name>
<accession>A0A644X6E0</accession>
<dbReference type="EMBL" id="VSSQ01001872">
    <property type="protein sequence ID" value="MPM11736.1"/>
    <property type="molecule type" value="Genomic_DNA"/>
</dbReference>
<sequence>MALKDYCNRTMCIDLTMRPAVVVSDSAIVLRVGTIAESDDKVPAEPH</sequence>
<reference evidence="1" key="1">
    <citation type="submission" date="2019-08" db="EMBL/GenBank/DDBJ databases">
        <authorList>
            <person name="Kucharzyk K."/>
            <person name="Murdoch R.W."/>
            <person name="Higgins S."/>
            <person name="Loffler F."/>
        </authorList>
    </citation>
    <scope>NUCLEOTIDE SEQUENCE</scope>
</reference>
<organism evidence="1">
    <name type="scientific">bioreactor metagenome</name>
    <dbReference type="NCBI Taxonomy" id="1076179"/>
    <lineage>
        <taxon>unclassified sequences</taxon>
        <taxon>metagenomes</taxon>
        <taxon>ecological metagenomes</taxon>
    </lineage>
</organism>
<comment type="caution">
    <text evidence="1">The sequence shown here is derived from an EMBL/GenBank/DDBJ whole genome shotgun (WGS) entry which is preliminary data.</text>
</comment>
<dbReference type="AlphaFoldDB" id="A0A644X6E0"/>
<gene>
    <name evidence="1" type="ORF">SDC9_58087</name>
</gene>
<protein>
    <submittedName>
        <fullName evidence="1">Uncharacterized protein</fullName>
    </submittedName>
</protein>
<proteinExistence type="predicted"/>